<dbReference type="GO" id="GO:0016887">
    <property type="term" value="F:ATP hydrolysis activity"/>
    <property type="evidence" value="ECO:0007669"/>
    <property type="project" value="TreeGrafter"/>
</dbReference>
<dbReference type="GO" id="GO:0000309">
    <property type="term" value="F:nicotinamide-nucleotide adenylyltransferase activity"/>
    <property type="evidence" value="ECO:0007669"/>
    <property type="project" value="TreeGrafter"/>
</dbReference>
<reference evidence="1 2" key="1">
    <citation type="submission" date="2020-02" db="EMBL/GenBank/DDBJ databases">
        <title>Draft genome sequence of Haematococcus lacustris strain NIES-144.</title>
        <authorList>
            <person name="Morimoto D."/>
            <person name="Nakagawa S."/>
            <person name="Yoshida T."/>
            <person name="Sawayama S."/>
        </authorList>
    </citation>
    <scope>NUCLEOTIDE SEQUENCE [LARGE SCALE GENOMIC DNA]</scope>
    <source>
        <strain evidence="1 2">NIES-144</strain>
    </source>
</reference>
<organism evidence="1 2">
    <name type="scientific">Haematococcus lacustris</name>
    <name type="common">Green alga</name>
    <name type="synonym">Haematococcus pluvialis</name>
    <dbReference type="NCBI Taxonomy" id="44745"/>
    <lineage>
        <taxon>Eukaryota</taxon>
        <taxon>Viridiplantae</taxon>
        <taxon>Chlorophyta</taxon>
        <taxon>core chlorophytes</taxon>
        <taxon>Chlorophyceae</taxon>
        <taxon>CS clade</taxon>
        <taxon>Chlamydomonadales</taxon>
        <taxon>Haematococcaceae</taxon>
        <taxon>Haematococcus</taxon>
    </lineage>
</organism>
<dbReference type="Proteomes" id="UP000485058">
    <property type="component" value="Unassembled WGS sequence"/>
</dbReference>
<keyword evidence="2" id="KW-1185">Reference proteome</keyword>
<comment type="caution">
    <text evidence="1">The sequence shown here is derived from an EMBL/GenBank/DDBJ whole genome shotgun (WGS) entry which is preliminary data.</text>
</comment>
<accession>A0A699YYI3</accession>
<dbReference type="InterPro" id="IPR036653">
    <property type="entry name" value="CinA-like_C"/>
</dbReference>
<dbReference type="AlphaFoldDB" id="A0A699YYI3"/>
<gene>
    <name evidence="1" type="ORF">HaLaN_11583</name>
</gene>
<dbReference type="GO" id="GO:0005737">
    <property type="term" value="C:cytoplasm"/>
    <property type="evidence" value="ECO:0007669"/>
    <property type="project" value="TreeGrafter"/>
</dbReference>
<evidence type="ECO:0000313" key="1">
    <source>
        <dbReference type="EMBL" id="GFH15367.1"/>
    </source>
</evidence>
<protein>
    <submittedName>
        <fullName evidence="1">Uncharacterized protein</fullName>
    </submittedName>
</protein>
<name>A0A699YYI3_HAELA</name>
<dbReference type="PANTHER" id="PTHR31285">
    <property type="entry name" value="NICOTINAMIDE MONONUCLEOTIDE ADENYLYLTRANSFERASE"/>
    <property type="match status" value="1"/>
</dbReference>
<sequence>MSQAVAWLLTVPGASNTVLEANVPYCRGSLVDLLGQEPEQYCSAATAIDMARIAFQRAATMASFGVPLLGVAATCSLASVGVQPNMTHLNMEQHV</sequence>
<dbReference type="Gene3D" id="3.90.950.20">
    <property type="entry name" value="CinA-like"/>
    <property type="match status" value="1"/>
</dbReference>
<proteinExistence type="predicted"/>
<dbReference type="GO" id="GO:0005634">
    <property type="term" value="C:nucleus"/>
    <property type="evidence" value="ECO:0007669"/>
    <property type="project" value="TreeGrafter"/>
</dbReference>
<dbReference type="PANTHER" id="PTHR31285:SF0">
    <property type="entry name" value="NICOTINAMIDE MONONUCLEOTIDE ADENYLYLTRANSFERASE"/>
    <property type="match status" value="1"/>
</dbReference>
<dbReference type="EMBL" id="BLLF01000841">
    <property type="protein sequence ID" value="GFH15367.1"/>
    <property type="molecule type" value="Genomic_DNA"/>
</dbReference>
<evidence type="ECO:0000313" key="2">
    <source>
        <dbReference type="Proteomes" id="UP000485058"/>
    </source>
</evidence>